<proteinExistence type="predicted"/>
<sequence length="107" mass="11804">MPGSSERVGYGPRARSPRMKEPNESIQARALATARFYPLRAFGREERNVIVGIDSVKLDTGKMPFTKERSKGMLAAGNLVAGANGFSRRRETWKSVNMLPGKPQNPV</sequence>
<evidence type="ECO:0000313" key="3">
    <source>
        <dbReference type="Proteomes" id="UP001147747"/>
    </source>
</evidence>
<dbReference type="GeneID" id="81377633"/>
<dbReference type="Proteomes" id="UP001147747">
    <property type="component" value="Unassembled WGS sequence"/>
</dbReference>
<protein>
    <submittedName>
        <fullName evidence="2">Uncharacterized protein</fullName>
    </submittedName>
</protein>
<comment type="caution">
    <text evidence="2">The sequence shown here is derived from an EMBL/GenBank/DDBJ whole genome shotgun (WGS) entry which is preliminary data.</text>
</comment>
<feature type="region of interest" description="Disordered" evidence="1">
    <location>
        <begin position="1"/>
        <end position="25"/>
    </location>
</feature>
<organism evidence="2 3">
    <name type="scientific">Penicillium cosmopolitanum</name>
    <dbReference type="NCBI Taxonomy" id="1131564"/>
    <lineage>
        <taxon>Eukaryota</taxon>
        <taxon>Fungi</taxon>
        <taxon>Dikarya</taxon>
        <taxon>Ascomycota</taxon>
        <taxon>Pezizomycotina</taxon>
        <taxon>Eurotiomycetes</taxon>
        <taxon>Eurotiomycetidae</taxon>
        <taxon>Eurotiales</taxon>
        <taxon>Aspergillaceae</taxon>
        <taxon>Penicillium</taxon>
    </lineage>
</organism>
<gene>
    <name evidence="2" type="ORF">N7509_014016</name>
</gene>
<keyword evidence="3" id="KW-1185">Reference proteome</keyword>
<dbReference type="OrthoDB" id="10489538at2759"/>
<dbReference type="AlphaFoldDB" id="A0A9W9S1P0"/>
<reference evidence="2" key="2">
    <citation type="journal article" date="2023" name="IMA Fungus">
        <title>Comparative genomic study of the Penicillium genus elucidates a diverse pangenome and 15 lateral gene transfer events.</title>
        <authorList>
            <person name="Petersen C."/>
            <person name="Sorensen T."/>
            <person name="Nielsen M.R."/>
            <person name="Sondergaard T.E."/>
            <person name="Sorensen J.L."/>
            <person name="Fitzpatrick D.A."/>
            <person name="Frisvad J.C."/>
            <person name="Nielsen K.L."/>
        </authorList>
    </citation>
    <scope>NUCLEOTIDE SEQUENCE</scope>
    <source>
        <strain evidence="2">IBT 29677</strain>
    </source>
</reference>
<reference evidence="2" key="1">
    <citation type="submission" date="2022-12" db="EMBL/GenBank/DDBJ databases">
        <authorList>
            <person name="Petersen C."/>
        </authorList>
    </citation>
    <scope>NUCLEOTIDE SEQUENCE</scope>
    <source>
        <strain evidence="2">IBT 29677</strain>
    </source>
</reference>
<evidence type="ECO:0000313" key="2">
    <source>
        <dbReference type="EMBL" id="KAJ5369404.1"/>
    </source>
</evidence>
<accession>A0A9W9S1P0</accession>
<dbReference type="EMBL" id="JAPZBU010000013">
    <property type="protein sequence ID" value="KAJ5369404.1"/>
    <property type="molecule type" value="Genomic_DNA"/>
</dbReference>
<name>A0A9W9S1P0_9EURO</name>
<dbReference type="RefSeq" id="XP_056480642.1">
    <property type="nucleotide sequence ID" value="XM_056638653.1"/>
</dbReference>
<evidence type="ECO:0000256" key="1">
    <source>
        <dbReference type="SAM" id="MobiDB-lite"/>
    </source>
</evidence>